<evidence type="ECO:0000313" key="4">
    <source>
        <dbReference type="Proteomes" id="UP000474630"/>
    </source>
</evidence>
<dbReference type="EMBL" id="CP048409">
    <property type="protein sequence ID" value="QIA08829.1"/>
    <property type="molecule type" value="Genomic_DNA"/>
</dbReference>
<protein>
    <submittedName>
        <fullName evidence="3">ImmA/IrrE family metallo-endopeptidase</fullName>
    </submittedName>
</protein>
<dbReference type="InterPro" id="IPR052345">
    <property type="entry name" value="Rad_response_metalloprotease"/>
</dbReference>
<dbReference type="GO" id="GO:0004519">
    <property type="term" value="F:endonuclease activity"/>
    <property type="evidence" value="ECO:0007669"/>
    <property type="project" value="InterPro"/>
</dbReference>
<dbReference type="InterPro" id="IPR011335">
    <property type="entry name" value="Restrct_endonuc-II-like"/>
</dbReference>
<dbReference type="Gene3D" id="1.10.10.2910">
    <property type="match status" value="1"/>
</dbReference>
<dbReference type="KEGG" id="drc:G0Q07_14360"/>
<dbReference type="AlphaFoldDB" id="A0A6C0RFA8"/>
<gene>
    <name evidence="3" type="ORF">G0Q07_14360</name>
</gene>
<feature type="domain" description="Restriction endonuclease type IV Mrr" evidence="1">
    <location>
        <begin position="48"/>
        <end position="127"/>
    </location>
</feature>
<accession>A0A6C0RFA8</accession>
<name>A0A6C0RFA8_9BACT</name>
<evidence type="ECO:0000259" key="2">
    <source>
        <dbReference type="Pfam" id="PF06114"/>
    </source>
</evidence>
<proteinExistence type="predicted"/>
<dbReference type="PANTHER" id="PTHR43236">
    <property type="entry name" value="ANTITOXIN HIGA1"/>
    <property type="match status" value="1"/>
</dbReference>
<keyword evidence="4" id="KW-1185">Reference proteome</keyword>
<organism evidence="3 4">
    <name type="scientific">Draconibacterium halophilum</name>
    <dbReference type="NCBI Taxonomy" id="2706887"/>
    <lineage>
        <taxon>Bacteria</taxon>
        <taxon>Pseudomonadati</taxon>
        <taxon>Bacteroidota</taxon>
        <taxon>Bacteroidia</taxon>
        <taxon>Marinilabiliales</taxon>
        <taxon>Prolixibacteraceae</taxon>
        <taxon>Draconibacterium</taxon>
    </lineage>
</organism>
<dbReference type="Proteomes" id="UP000474630">
    <property type="component" value="Chromosome"/>
</dbReference>
<dbReference type="Pfam" id="PF06114">
    <property type="entry name" value="Peptidase_M78"/>
    <property type="match status" value="1"/>
</dbReference>
<dbReference type="Pfam" id="PF04471">
    <property type="entry name" value="Mrr_cat"/>
    <property type="match status" value="1"/>
</dbReference>
<feature type="domain" description="IrrE N-terminal-like" evidence="2">
    <location>
        <begin position="281"/>
        <end position="398"/>
    </location>
</feature>
<dbReference type="GO" id="GO:0009307">
    <property type="term" value="P:DNA restriction-modification system"/>
    <property type="evidence" value="ECO:0007669"/>
    <property type="project" value="InterPro"/>
</dbReference>
<evidence type="ECO:0000313" key="3">
    <source>
        <dbReference type="EMBL" id="QIA08829.1"/>
    </source>
</evidence>
<dbReference type="GO" id="GO:0003677">
    <property type="term" value="F:DNA binding"/>
    <property type="evidence" value="ECO:0007669"/>
    <property type="project" value="InterPro"/>
</dbReference>
<dbReference type="InterPro" id="IPR011856">
    <property type="entry name" value="tRNA_endonuc-like_dom_sf"/>
</dbReference>
<dbReference type="InterPro" id="IPR010359">
    <property type="entry name" value="IrrE_HExxH"/>
</dbReference>
<dbReference type="PANTHER" id="PTHR43236:SF1">
    <property type="entry name" value="BLL7220 PROTEIN"/>
    <property type="match status" value="1"/>
</dbReference>
<dbReference type="Gene3D" id="3.40.1350.10">
    <property type="match status" value="1"/>
</dbReference>
<dbReference type="RefSeq" id="WP_163347315.1">
    <property type="nucleotide sequence ID" value="NZ_CP048409.1"/>
</dbReference>
<dbReference type="SUPFAM" id="SSF52980">
    <property type="entry name" value="Restriction endonuclease-like"/>
    <property type="match status" value="1"/>
</dbReference>
<reference evidence="3 4" key="1">
    <citation type="submission" date="2020-02" db="EMBL/GenBank/DDBJ databases">
        <title>Genome sequencing for Draconibacterium sp. strain M1.</title>
        <authorList>
            <person name="Park S.-J."/>
        </authorList>
    </citation>
    <scope>NUCLEOTIDE SEQUENCE [LARGE SCALE GENOMIC DNA]</scope>
    <source>
        <strain evidence="3 4">M1</strain>
    </source>
</reference>
<sequence>MTEISSIKKGDSFEKKVFNIIDDLLRNDEFFVSGKKSKIFWKKKYPSSKTGEVEVDISIETYLNGAEEYSFLTVIECKNYKGKIPINDIREFGSVLNEIGEHNTKGILISSSTFQQGTINFAKSTKIGLGRINFENEIDWINHRLDKKGKVLSVEISNQQLTSDDLDRKNFIAINENQVYDNLPSLLIGFEIFDRFRNLTKYVDVPYKTEENIEKSVKEIFDYSFYKNDEFVIERACSKLSELFDIEFIFGEELPIHILGKIEFNPLKIFVTKSLQTDIYRWRFTVAHEFGHLILHKQLLNEFLNKKEDGEKTLSFSQSEAFTNNKRLEIQANLFASFSLLPTNSFLKQVEKYFEKENIHKGYLYLDNQPVNQRLVLGFLNEMQLHFGVSKDVAKYRLIKLGLLKDATDTSISSIMRKL</sequence>
<dbReference type="InterPro" id="IPR007560">
    <property type="entry name" value="Restrct_endonuc_IV_Mrr"/>
</dbReference>
<evidence type="ECO:0000259" key="1">
    <source>
        <dbReference type="Pfam" id="PF04471"/>
    </source>
</evidence>